<proteinExistence type="inferred from homology"/>
<feature type="transmembrane region" description="Helical" evidence="14">
    <location>
        <begin position="165"/>
        <end position="189"/>
    </location>
</feature>
<accession>A0A9N9TI71</accession>
<keyword evidence="6 14" id="KW-0328">Glycosyltransferase</keyword>
<evidence type="ECO:0000256" key="3">
    <source>
        <dbReference type="ARBA" id="ARBA00010600"/>
    </source>
</evidence>
<dbReference type="OrthoDB" id="4769at2759"/>
<feature type="transmembrane region" description="Helical" evidence="14">
    <location>
        <begin position="232"/>
        <end position="252"/>
    </location>
</feature>
<evidence type="ECO:0000256" key="5">
    <source>
        <dbReference type="ARBA" id="ARBA00018512"/>
    </source>
</evidence>
<evidence type="ECO:0000256" key="1">
    <source>
        <dbReference type="ARBA" id="ARBA00004477"/>
    </source>
</evidence>
<comment type="function">
    <text evidence="12">Dol-P-Glc:Glc(2)Man(9)GlcNAc(2)-PP-Dol alpha-1,2-glucosyltransferase that operates in the biosynthetic pathway of dolichol-linked oligosaccharides, the glycan precursors employed in protein asparagine (N)-glycosylation. The assembly of dolichol-linked oligosaccharides begins on the cytosolic side of the endoplasmic reticulum membrane and finishes in its lumen. The sequential addition of sugars to dolichol pyrophosphate produces dolichol-linked oligosaccharides containing fourteen sugars, including two GlcNAcs, nine mannoses and three glucoses. Once assembled, the oligosaccharide is transferred from the lipid to nascent proteins by oligosaccharyltransferases. In the lumen of the endoplasmic reticulum, adds the third and last glucose residue from dolichyl phosphate glucose (Dol-P-Glc) onto the lipid-linked oligosaccharide intermediate Glc(2)Man(9)GlcNAc(2)-PP-Dol to produce Glc(3)Man(9)GlcNAc(2)-PP-Dol.</text>
</comment>
<evidence type="ECO:0000256" key="2">
    <source>
        <dbReference type="ARBA" id="ARBA00004922"/>
    </source>
</evidence>
<comment type="similarity">
    <text evidence="3 14">Belongs to the ALG10 glucosyltransferase family.</text>
</comment>
<evidence type="ECO:0000256" key="7">
    <source>
        <dbReference type="ARBA" id="ARBA00022679"/>
    </source>
</evidence>
<feature type="transmembrane region" description="Helical" evidence="14">
    <location>
        <begin position="86"/>
        <end position="103"/>
    </location>
</feature>
<feature type="transmembrane region" description="Helical" evidence="14">
    <location>
        <begin position="347"/>
        <end position="365"/>
    </location>
</feature>
<evidence type="ECO:0000256" key="12">
    <source>
        <dbReference type="ARBA" id="ARBA00044727"/>
    </source>
</evidence>
<evidence type="ECO:0000313" key="16">
    <source>
        <dbReference type="Proteomes" id="UP001153712"/>
    </source>
</evidence>
<feature type="transmembrane region" description="Helical" evidence="14">
    <location>
        <begin position="273"/>
        <end position="298"/>
    </location>
</feature>
<evidence type="ECO:0000313" key="15">
    <source>
        <dbReference type="EMBL" id="CAG9855293.1"/>
    </source>
</evidence>
<reference evidence="15" key="1">
    <citation type="submission" date="2022-01" db="EMBL/GenBank/DDBJ databases">
        <authorList>
            <person name="King R."/>
        </authorList>
    </citation>
    <scope>NUCLEOTIDE SEQUENCE</scope>
</reference>
<dbReference type="AlphaFoldDB" id="A0A9N9TI71"/>
<dbReference type="EC" id="2.4.1.256" evidence="4 14"/>
<feature type="transmembrane region" description="Helical" evidence="14">
    <location>
        <begin position="304"/>
        <end position="326"/>
    </location>
</feature>
<organism evidence="15 16">
    <name type="scientific">Phyllotreta striolata</name>
    <name type="common">Striped flea beetle</name>
    <name type="synonym">Crioceris striolata</name>
    <dbReference type="NCBI Taxonomy" id="444603"/>
    <lineage>
        <taxon>Eukaryota</taxon>
        <taxon>Metazoa</taxon>
        <taxon>Ecdysozoa</taxon>
        <taxon>Arthropoda</taxon>
        <taxon>Hexapoda</taxon>
        <taxon>Insecta</taxon>
        <taxon>Pterygota</taxon>
        <taxon>Neoptera</taxon>
        <taxon>Endopterygota</taxon>
        <taxon>Coleoptera</taxon>
        <taxon>Polyphaga</taxon>
        <taxon>Cucujiformia</taxon>
        <taxon>Chrysomeloidea</taxon>
        <taxon>Chrysomelidae</taxon>
        <taxon>Galerucinae</taxon>
        <taxon>Alticini</taxon>
        <taxon>Phyllotreta</taxon>
    </lineage>
</organism>
<protein>
    <recommendedName>
        <fullName evidence="5 14">Dol-P-Glc:Glc(2)Man(9)GlcNAc(2)-PP-Dol alpha-1,2-glucosyltransferase</fullName>
        <ecNumber evidence="4 14">2.4.1.256</ecNumber>
    </recommendedName>
</protein>
<keyword evidence="9" id="KW-0256">Endoplasmic reticulum</keyword>
<comment type="pathway">
    <text evidence="2">Protein modification; protein glycosylation.</text>
</comment>
<dbReference type="Proteomes" id="UP001153712">
    <property type="component" value="Chromosome 10"/>
</dbReference>
<dbReference type="EMBL" id="OU900103">
    <property type="protein sequence ID" value="CAG9855293.1"/>
    <property type="molecule type" value="Genomic_DNA"/>
</dbReference>
<dbReference type="PANTHER" id="PTHR12989">
    <property type="entry name" value="ALPHA-1,2-GLUCOSYLTRANSFERASE ALG10"/>
    <property type="match status" value="1"/>
</dbReference>
<evidence type="ECO:0000256" key="9">
    <source>
        <dbReference type="ARBA" id="ARBA00022824"/>
    </source>
</evidence>
<evidence type="ECO:0000256" key="8">
    <source>
        <dbReference type="ARBA" id="ARBA00022692"/>
    </source>
</evidence>
<feature type="transmembrane region" description="Helical" evidence="14">
    <location>
        <begin position="137"/>
        <end position="153"/>
    </location>
</feature>
<evidence type="ECO:0000256" key="13">
    <source>
        <dbReference type="ARBA" id="ARBA00048064"/>
    </source>
</evidence>
<evidence type="ECO:0000256" key="6">
    <source>
        <dbReference type="ARBA" id="ARBA00022676"/>
    </source>
</evidence>
<dbReference type="PANTHER" id="PTHR12989:SF10">
    <property type="entry name" value="DOL-P-GLC:GLC(2)MAN(9)GLCNAC(2)-PP-DOL ALPHA-1,2-GLUCOSYLTRANSFERASE-RELATED"/>
    <property type="match status" value="1"/>
</dbReference>
<dbReference type="GO" id="GO:0106073">
    <property type="term" value="F:dolichyl pyrophosphate Glc2Man9GlcNAc2 alpha-1,2-glucosyltransferase activity"/>
    <property type="evidence" value="ECO:0007669"/>
    <property type="project" value="UniProtKB-UniRule"/>
</dbReference>
<evidence type="ECO:0000256" key="11">
    <source>
        <dbReference type="ARBA" id="ARBA00023136"/>
    </source>
</evidence>
<keyword evidence="16" id="KW-1185">Reference proteome</keyword>
<keyword evidence="10 14" id="KW-1133">Transmembrane helix</keyword>
<comment type="catalytic activity">
    <reaction evidence="13">
        <text>an alpha-D-Glc-(1-&gt;3)-alpha-D-Glc-(1-&gt;3)-alpha-D-Man-(1-&gt;2)-alpha-D-Man-(1-&gt;2)-alpha-D-Man-(1-&gt;3)-[alpha-D-Man-(1-&gt;2)-alpha-D-Man-(1-&gt;3)-[alpha-D-Man-(1-&gt;2)-alpha-D-Man-(1-&gt;6)]-alpha-D-Man-(1-&gt;6)]-beta-D-Man-(1-&gt;4)-beta-D-GlcNAc-(1-&gt;4)-alpha-D-GlcNAc-diphospho-di-trans,poly-cis-dolichol + a di-trans,poly-cis-dolichyl beta-D-glucosyl phosphate = a alpha-D-Glc-(1-&gt;2)-alpha-D-Glc-(1-&gt;3)-alpha-D-Glc-(1-&gt;3)-alpha-D-Man-(1-&gt;2)-alpha-D-Man-(1-&gt;2)-alpha-D-Man-(1-&gt;3)-[alpha-D-Man-(1-&gt;2)-alpha-D-Man-(1-&gt;3)-[alpha-D-Man-(1-&gt;2)-alpha-D-Man-(1-&gt;6)]-alpha-D-Man-(1-&gt;6)]-beta-D-Man-(1-&gt;4)-beta-D-GlcNAc-(1-&gt;4)-alpha-D-GlcNAc-diphospho-di-trans,poly-cis-dolichol + a di-trans,poly-cis-dolichyl phosphate + H(+)</text>
        <dbReference type="Rhea" id="RHEA:29543"/>
        <dbReference type="Rhea" id="RHEA-COMP:19498"/>
        <dbReference type="Rhea" id="RHEA-COMP:19502"/>
        <dbReference type="Rhea" id="RHEA-COMP:19512"/>
        <dbReference type="Rhea" id="RHEA-COMP:19522"/>
        <dbReference type="ChEBI" id="CHEBI:15378"/>
        <dbReference type="ChEBI" id="CHEBI:57525"/>
        <dbReference type="ChEBI" id="CHEBI:57683"/>
        <dbReference type="ChEBI" id="CHEBI:132522"/>
        <dbReference type="ChEBI" id="CHEBI:132523"/>
        <dbReference type="EC" id="2.4.1.256"/>
    </reaction>
    <physiologicalReaction direction="left-to-right" evidence="13">
        <dbReference type="Rhea" id="RHEA:29544"/>
    </physiologicalReaction>
</comment>
<feature type="transmembrane region" description="Helical" evidence="14">
    <location>
        <begin position="12"/>
        <end position="33"/>
    </location>
</feature>
<evidence type="ECO:0000256" key="4">
    <source>
        <dbReference type="ARBA" id="ARBA00011967"/>
    </source>
</evidence>
<gene>
    <name evidence="15" type="ORF">PHYEVI_LOCUS1746</name>
</gene>
<dbReference type="Pfam" id="PF04922">
    <property type="entry name" value="DIE2_ALG10"/>
    <property type="match status" value="1"/>
</dbReference>
<feature type="transmembrane region" description="Helical" evidence="14">
    <location>
        <begin position="417"/>
        <end position="439"/>
    </location>
</feature>
<feature type="transmembrane region" description="Helical" evidence="14">
    <location>
        <begin position="377"/>
        <end position="405"/>
    </location>
</feature>
<comment type="subcellular location">
    <subcellularLocation>
        <location evidence="1">Endoplasmic reticulum membrane</location>
        <topology evidence="1">Multi-pass membrane protein</topology>
    </subcellularLocation>
</comment>
<dbReference type="InterPro" id="IPR016900">
    <property type="entry name" value="Alg10"/>
</dbReference>
<name>A0A9N9TI71_PHYSR</name>
<feature type="transmembrane region" description="Helical" evidence="14">
    <location>
        <begin position="115"/>
        <end position="131"/>
    </location>
</feature>
<dbReference type="PIRSF" id="PIRSF028810">
    <property type="entry name" value="Alpha1_2_glucosyltferase_Alg10"/>
    <property type="match status" value="1"/>
</dbReference>
<keyword evidence="11 14" id="KW-0472">Membrane</keyword>
<evidence type="ECO:0000256" key="10">
    <source>
        <dbReference type="ARBA" id="ARBA00022989"/>
    </source>
</evidence>
<sequence>MLLGKIRVSQVCFMLTLALFFATSLIIFNQIYLTSKMVVDEEFHFPLGISYCNFNFLVWDPKVTTLPGLYLVSALLMGPLKLCTPYWMRFVSLLFSLFNVILFHKLFRKNERNEWRNILSSITLALLPPLYFFSNFYYTDVVSLTMILLMMVANEKKRHYSASTFGLLAVICRQTNIVWVGLVAVRYVLAELFTFTKLKQHERGIPAKDVYTFLRRLVKRPLRVLENSNVQFWLDTLAYSVTLGLFVLFLKINGSIVVGDKTAHQATIHIPQLFYFSIFCLIFAWPHFVGEILNFIAFAKTHKLLISIATIVCLVIVFTNTLVHPYMLADNRHYIFYVWNRFYGKFVLFKYAMIPVYIFAWYVIIKSIYSRHDISFVTFYLICVSAVLASQKLIEIRYFFIPYILFRLRIKTNTNSVFNIVLEFVTYVVINCITLNLFFTKIITWSRYEDPQRLIW</sequence>
<dbReference type="GO" id="GO:0006488">
    <property type="term" value="P:dolichol-linked oligosaccharide biosynthetic process"/>
    <property type="evidence" value="ECO:0007669"/>
    <property type="project" value="UniProtKB-UniRule"/>
</dbReference>
<keyword evidence="7" id="KW-0808">Transferase</keyword>
<evidence type="ECO:0000256" key="14">
    <source>
        <dbReference type="PIRNR" id="PIRNR028810"/>
    </source>
</evidence>
<dbReference type="GO" id="GO:0005789">
    <property type="term" value="C:endoplasmic reticulum membrane"/>
    <property type="evidence" value="ECO:0007669"/>
    <property type="project" value="UniProtKB-SubCell"/>
</dbReference>
<keyword evidence="8 14" id="KW-0812">Transmembrane</keyword>